<evidence type="ECO:0000256" key="1">
    <source>
        <dbReference type="ARBA" id="ARBA00022723"/>
    </source>
</evidence>
<name>A0A9N9SKH7_DIABA</name>
<dbReference type="EMBL" id="OU898276">
    <property type="protein sequence ID" value="CAG9826587.1"/>
    <property type="molecule type" value="Genomic_DNA"/>
</dbReference>
<dbReference type="SMART" id="SM00614">
    <property type="entry name" value="ZnF_BED"/>
    <property type="match status" value="1"/>
</dbReference>
<dbReference type="InterPro" id="IPR036236">
    <property type="entry name" value="Znf_C2H2_sf"/>
</dbReference>
<keyword evidence="3" id="KW-0862">Zinc</keyword>
<evidence type="ECO:0000313" key="7">
    <source>
        <dbReference type="Proteomes" id="UP001153709"/>
    </source>
</evidence>
<accession>A0A9N9SKH7</accession>
<dbReference type="AlphaFoldDB" id="A0A9N9SKH7"/>
<evidence type="ECO:0000313" key="6">
    <source>
        <dbReference type="EMBL" id="CAG9826587.1"/>
    </source>
</evidence>
<evidence type="ECO:0000256" key="2">
    <source>
        <dbReference type="ARBA" id="ARBA00022771"/>
    </source>
</evidence>
<dbReference type="Proteomes" id="UP001153709">
    <property type="component" value="Chromosome 1"/>
</dbReference>
<gene>
    <name evidence="6" type="ORF">DIABBA_LOCUS691</name>
</gene>
<evidence type="ECO:0000256" key="4">
    <source>
        <dbReference type="PROSITE-ProRule" id="PRU00027"/>
    </source>
</evidence>
<sequence length="752" mass="87778">MPRAKKSVVWDYFIKLLDDPINNRVLCQICNKKMKFFGNTTNLKEHLRRSHPQNLADTESLQNSQNDSFILYVDHPKAKRFKKIKDDIDEHEVSEEISNEHENIEIMQPEASISFKENLYGETSVTISRKDQFQEHVSHLGTDDFAKVVESGSFIDKSLLIEDILKYNCVLITAPHGSGKSTNMHMVKRFLEIVVGEDGLLRDLRTTYNYRIFRDAKLQITENMKLCKDHMGQHPVIFINFKPLSIINDFDDMITKFKYILRQTFSQHSYLTKNAGLLMQSSRELFQKYCDPGASLELTLAEIEMGFTFLTELLFVYFRKQVTVLIDNYDAYIDSLMFKNNPDTEKIMNFMQLMNTELLKSNRFVNFAFLTGVFPVTTSGIFTVSLNIKTFYFLDNHDFCKYYGITMEELSDLLRKFIIDAHERDKTERIIAEYYGGYVVPSQNLVLFNLWSVFNYLDNKKLPFNYWCQPEHYDYFKLLFSIKDIGEEIQQLLLGLTRCTDISKPISNLNFRTLIKMFSDKESYGSSSSLFLKVLYHLGYLTANEQLTFDLTEVYLRIPNSEIRLEFARILKDTYIEKYNFKEKYIRPFHSAANSFNSNSFDNSKFESFCRALNDLFINSSYYEFPQNSNNFQCILFTILASKFCITQSEIYRTNLSNTIDILTVNDSGVGIFIETRILDGDKKEQDIAIKAHKQVLDKKCCEYFDRNFEATMGKIIIGMCINESHCISIAYSYHFQNTDNIETVTFISVSA</sequence>
<evidence type="ECO:0000259" key="5">
    <source>
        <dbReference type="PROSITE" id="PS50808"/>
    </source>
</evidence>
<proteinExistence type="predicted"/>
<dbReference type="InterPro" id="IPR018631">
    <property type="entry name" value="AAA-ATPase-like_dom"/>
</dbReference>
<dbReference type="GO" id="GO:0003677">
    <property type="term" value="F:DNA binding"/>
    <property type="evidence" value="ECO:0007669"/>
    <property type="project" value="InterPro"/>
</dbReference>
<keyword evidence="1" id="KW-0479">Metal-binding</keyword>
<dbReference type="SUPFAM" id="SSF57667">
    <property type="entry name" value="beta-beta-alpha zinc fingers"/>
    <property type="match status" value="1"/>
</dbReference>
<protein>
    <recommendedName>
        <fullName evidence="5">BED-type domain-containing protein</fullName>
    </recommendedName>
</protein>
<evidence type="ECO:0000256" key="3">
    <source>
        <dbReference type="ARBA" id="ARBA00022833"/>
    </source>
</evidence>
<dbReference type="OrthoDB" id="10057079at2759"/>
<dbReference type="GO" id="GO:0008270">
    <property type="term" value="F:zinc ion binding"/>
    <property type="evidence" value="ECO:0007669"/>
    <property type="project" value="UniProtKB-KW"/>
</dbReference>
<feature type="domain" description="BED-type" evidence="5">
    <location>
        <begin position="4"/>
        <end position="58"/>
    </location>
</feature>
<keyword evidence="2 4" id="KW-0863">Zinc-finger</keyword>
<keyword evidence="7" id="KW-1185">Reference proteome</keyword>
<dbReference type="InterPro" id="IPR003656">
    <property type="entry name" value="Znf_BED"/>
</dbReference>
<dbReference type="PROSITE" id="PS50808">
    <property type="entry name" value="ZF_BED"/>
    <property type="match status" value="1"/>
</dbReference>
<dbReference type="PANTHER" id="PTHR34825">
    <property type="entry name" value="CONSERVED PROTEIN, WITH A WEAK D-GALACTARATE DEHYDRATASE/ALTRONATE HYDROLASE DOMAIN"/>
    <property type="match status" value="1"/>
</dbReference>
<organism evidence="6 7">
    <name type="scientific">Diabrotica balteata</name>
    <name type="common">Banded cucumber beetle</name>
    <dbReference type="NCBI Taxonomy" id="107213"/>
    <lineage>
        <taxon>Eukaryota</taxon>
        <taxon>Metazoa</taxon>
        <taxon>Ecdysozoa</taxon>
        <taxon>Arthropoda</taxon>
        <taxon>Hexapoda</taxon>
        <taxon>Insecta</taxon>
        <taxon>Pterygota</taxon>
        <taxon>Neoptera</taxon>
        <taxon>Endopterygota</taxon>
        <taxon>Coleoptera</taxon>
        <taxon>Polyphaga</taxon>
        <taxon>Cucujiformia</taxon>
        <taxon>Chrysomeloidea</taxon>
        <taxon>Chrysomelidae</taxon>
        <taxon>Galerucinae</taxon>
        <taxon>Diabroticina</taxon>
        <taxon>Diabroticites</taxon>
        <taxon>Diabrotica</taxon>
    </lineage>
</organism>
<dbReference type="PANTHER" id="PTHR34825:SF1">
    <property type="entry name" value="AAA-ATPASE-LIKE DOMAIN-CONTAINING PROTEIN"/>
    <property type="match status" value="1"/>
</dbReference>
<reference evidence="6" key="1">
    <citation type="submission" date="2022-01" db="EMBL/GenBank/DDBJ databases">
        <authorList>
            <person name="King R."/>
        </authorList>
    </citation>
    <scope>NUCLEOTIDE SEQUENCE</scope>
</reference>
<dbReference type="Pfam" id="PF02892">
    <property type="entry name" value="zf-BED"/>
    <property type="match status" value="1"/>
</dbReference>
<dbReference type="Pfam" id="PF09820">
    <property type="entry name" value="AAA-ATPase_like"/>
    <property type="match status" value="1"/>
</dbReference>